<feature type="compositionally biased region" description="Basic residues" evidence="4">
    <location>
        <begin position="20"/>
        <end position="32"/>
    </location>
</feature>
<name>A0A6B3C0U7_9ACTN</name>
<dbReference type="InterPro" id="IPR033764">
    <property type="entry name" value="Sdr_B"/>
</dbReference>
<sequence length="1146" mass="120497">MFAPRDEDTVFRAESGTAASRRRLHDAPPGRRRRLAGLTGLSLALVATGSPALAATGLGPLAASTRAAATDGTLTVRVVTEVDADGAYDSVLEPGLGGVKVTLTDDAGQVRTATTGTNGTAAFAATAELTGGKYRVQVTNPDPDTLSPAVAGLGSGADVIRSNVGFVDVSGSTDVTYTTGFWEPGVYCQENPSLVTCNLTKGDAPNTYKGLVSFGGDFTNTSPGGTVTQLTDNTQQQAVFGIGVDRTGNKYMGTLVKRHAAYGPAGNTNTIYRQFGTGTTADTFVTLPGTLTAHETTDNWLHDNAVYSKVGREGIGDVDVSGDGKTLYAVNLSDSKLYSVAISGSGDSVRPGTQTAYDIPTPQACVGEWHPYGIGVRGKRVLVGGVCGAEKTVTEAAPWGDPTQLSAHVYEFKDGTFSEIFTHALNYPRGCAYRFTGNPPEAYRCEKPSAVGQVMSAEWEAWNERVPNRESHSFISAPQPMLSNIEIADNGDLVLGYRDRFGDMTGSATYAYNSTEAPLLTGIAAGDVLRACKSGTTYTLESAGACGGVPNNPPLATNGEGPGGGEFYDDSTSVGPSSTVFDAVHDQITEGGTVLQPYRNKLWSTAFDPFNAYQQGVRRWTTDNGTMEGNLLVEATWNSTASLRQNLFGKANGLADLELVCDQAPVQIGNRVWYDSNGNGVQDPSEPPVPGVVVKLTSTDGRELTATTDANGEYYLGTKDGLTPNTSYETTFDYSGINPSTLPGSPTLAQLKWTQQDAGSDRALDSNVDSAGRTTVAVGDPGQVNHTIDAGLVGPVNKLGDFVWYDTDGNGIQDRGEPPAPGITVNLYNGTGTGDPLKTVKTDAGGKYLFDELPDGTYKVCSVKPAGYAWTKQNAGANGDDSVVDPTGGCSPVVTLGPGNRQDLTLDAGLVELNKLGDYVWYDTDGNGIQDPGEPGAKDVPVELIDPATGDVIKTTKTDPAGKYLFADLPDGRYKVCFRGPRGYLWTKQNAGANGDDSVVDPTGGCSPVVTLGPGNRQDLTLDAGLVKELALTVVKTDKKTGKPLRGAVFQLWIDSNGKSGLQRTGATKDRMVGDCVTGRTGKCSFDDNRIGTYYLVEKDVPEGYVLPDNPVFGPYRLTLANGTGTEGLIVKIANKRGEPCKGKKC</sequence>
<evidence type="ECO:0008006" key="8">
    <source>
        <dbReference type="Google" id="ProtNLM"/>
    </source>
</evidence>
<feature type="domain" description="SD-repeat containing protein B" evidence="5">
    <location>
        <begin position="798"/>
        <end position="910"/>
    </location>
</feature>
<organism evidence="7">
    <name type="scientific">Streptomyces sp. SID12501</name>
    <dbReference type="NCBI Taxonomy" id="2706042"/>
    <lineage>
        <taxon>Bacteria</taxon>
        <taxon>Bacillati</taxon>
        <taxon>Actinomycetota</taxon>
        <taxon>Actinomycetes</taxon>
        <taxon>Kitasatosporales</taxon>
        <taxon>Streptomycetaceae</taxon>
        <taxon>Streptomyces</taxon>
    </lineage>
</organism>
<dbReference type="RefSeq" id="WP_164319677.1">
    <property type="nucleotide sequence ID" value="NZ_JAAGLU010000029.1"/>
</dbReference>
<dbReference type="AlphaFoldDB" id="A0A6B3C0U7"/>
<protein>
    <recommendedName>
        <fullName evidence="8">SD-repeat containing protein B domain-containing protein</fullName>
    </recommendedName>
</protein>
<keyword evidence="3" id="KW-0732">Signal</keyword>
<dbReference type="PANTHER" id="PTHR23303:SF15">
    <property type="entry name" value="COLOSSIN-A"/>
    <property type="match status" value="1"/>
</dbReference>
<accession>A0A6B3C0U7</accession>
<evidence type="ECO:0000256" key="4">
    <source>
        <dbReference type="SAM" id="MobiDB-lite"/>
    </source>
</evidence>
<feature type="domain" description="SD-repeat containing protein B" evidence="5">
    <location>
        <begin position="667"/>
        <end position="792"/>
    </location>
</feature>
<dbReference type="SUPFAM" id="SSF117074">
    <property type="entry name" value="Hypothetical protein PA1324"/>
    <property type="match status" value="3"/>
</dbReference>
<dbReference type="EMBL" id="JAAGLU010000029">
    <property type="protein sequence ID" value="NEC90092.1"/>
    <property type="molecule type" value="Genomic_DNA"/>
</dbReference>
<evidence type="ECO:0000259" key="5">
    <source>
        <dbReference type="Pfam" id="PF17210"/>
    </source>
</evidence>
<dbReference type="GO" id="GO:0005975">
    <property type="term" value="P:carbohydrate metabolic process"/>
    <property type="evidence" value="ECO:0007669"/>
    <property type="project" value="UniProtKB-ARBA"/>
</dbReference>
<dbReference type="Pfam" id="PF17802">
    <property type="entry name" value="SpaA"/>
    <property type="match status" value="1"/>
</dbReference>
<dbReference type="SUPFAM" id="SSF49478">
    <property type="entry name" value="Cna protein B-type domain"/>
    <property type="match status" value="1"/>
</dbReference>
<feature type="domain" description="SpaA-like prealbumin fold" evidence="6">
    <location>
        <begin position="1032"/>
        <end position="1111"/>
    </location>
</feature>
<feature type="domain" description="SD-repeat containing protein B" evidence="5">
    <location>
        <begin position="915"/>
        <end position="1026"/>
    </location>
</feature>
<dbReference type="Pfam" id="PF17210">
    <property type="entry name" value="SdrD_B"/>
    <property type="match status" value="3"/>
</dbReference>
<evidence type="ECO:0000313" key="7">
    <source>
        <dbReference type="EMBL" id="NEC90092.1"/>
    </source>
</evidence>
<evidence type="ECO:0000256" key="2">
    <source>
        <dbReference type="ARBA" id="ARBA00022525"/>
    </source>
</evidence>
<dbReference type="InterPro" id="IPR013783">
    <property type="entry name" value="Ig-like_fold"/>
</dbReference>
<dbReference type="InterPro" id="IPR051417">
    <property type="entry name" value="SDr/BOS_complex"/>
</dbReference>
<dbReference type="GO" id="GO:0005576">
    <property type="term" value="C:extracellular region"/>
    <property type="evidence" value="ECO:0007669"/>
    <property type="project" value="UniProtKB-SubCell"/>
</dbReference>
<comment type="subcellular location">
    <subcellularLocation>
        <location evidence="1">Secreted</location>
    </subcellularLocation>
</comment>
<comment type="caution">
    <text evidence="7">The sequence shown here is derived from an EMBL/GenBank/DDBJ whole genome shotgun (WGS) entry which is preliminary data.</text>
</comment>
<keyword evidence="2" id="KW-0964">Secreted</keyword>
<feature type="region of interest" description="Disordered" evidence="4">
    <location>
        <begin position="1"/>
        <end position="32"/>
    </location>
</feature>
<gene>
    <name evidence="7" type="ORF">G3I71_30795</name>
</gene>
<dbReference type="Gene3D" id="2.60.40.10">
    <property type="entry name" value="Immunoglobulins"/>
    <property type="match status" value="5"/>
</dbReference>
<evidence type="ECO:0000259" key="6">
    <source>
        <dbReference type="Pfam" id="PF17802"/>
    </source>
</evidence>
<evidence type="ECO:0000256" key="1">
    <source>
        <dbReference type="ARBA" id="ARBA00004613"/>
    </source>
</evidence>
<reference evidence="7" key="1">
    <citation type="submission" date="2020-01" db="EMBL/GenBank/DDBJ databases">
        <title>Insect and environment-associated Actinomycetes.</title>
        <authorList>
            <person name="Currrie C."/>
            <person name="Chevrette M."/>
            <person name="Carlson C."/>
            <person name="Stubbendieck R."/>
            <person name="Wendt-Pienkowski E."/>
        </authorList>
    </citation>
    <scope>NUCLEOTIDE SEQUENCE</scope>
    <source>
        <strain evidence="7">SID12501</strain>
    </source>
</reference>
<dbReference type="InterPro" id="IPR041033">
    <property type="entry name" value="SpaA_PFL_dom_1"/>
</dbReference>
<dbReference type="PANTHER" id="PTHR23303">
    <property type="entry name" value="CARBOXYPEPTIDASE REGULATORY REGION-CONTAINING"/>
    <property type="match status" value="1"/>
</dbReference>
<proteinExistence type="predicted"/>
<feature type="compositionally biased region" description="Basic and acidic residues" evidence="4">
    <location>
        <begin position="1"/>
        <end position="11"/>
    </location>
</feature>
<evidence type="ECO:0000256" key="3">
    <source>
        <dbReference type="ARBA" id="ARBA00022729"/>
    </source>
</evidence>